<accession>A0A7S1IRC8</accession>
<sequence>MTATPCGACASRSTVRELFQKLFGVLELLDRLFTHFRQTLGLLGPPRLPEESLCAFQQLRCFIWVCLNGRLTLIAKQLFGSADGVHNIRLAPAELALAEKSHR</sequence>
<dbReference type="EMBL" id="HBGA01084271">
    <property type="protein sequence ID" value="CAD9020324.1"/>
    <property type="molecule type" value="Transcribed_RNA"/>
</dbReference>
<organism evidence="1">
    <name type="scientific">Eutreptiella gymnastica</name>
    <dbReference type="NCBI Taxonomy" id="73025"/>
    <lineage>
        <taxon>Eukaryota</taxon>
        <taxon>Discoba</taxon>
        <taxon>Euglenozoa</taxon>
        <taxon>Euglenida</taxon>
        <taxon>Spirocuta</taxon>
        <taxon>Euglenophyceae</taxon>
        <taxon>Eutreptiales</taxon>
        <taxon>Eutreptiaceae</taxon>
        <taxon>Eutreptiella</taxon>
    </lineage>
</organism>
<proteinExistence type="predicted"/>
<evidence type="ECO:0000313" key="1">
    <source>
        <dbReference type="EMBL" id="CAD9020324.1"/>
    </source>
</evidence>
<protein>
    <submittedName>
        <fullName evidence="1">Uncharacterized protein</fullName>
    </submittedName>
</protein>
<reference evidence="1" key="1">
    <citation type="submission" date="2021-01" db="EMBL/GenBank/DDBJ databases">
        <authorList>
            <person name="Corre E."/>
            <person name="Pelletier E."/>
            <person name="Niang G."/>
            <person name="Scheremetjew M."/>
            <person name="Finn R."/>
            <person name="Kale V."/>
            <person name="Holt S."/>
            <person name="Cochrane G."/>
            <person name="Meng A."/>
            <person name="Brown T."/>
            <person name="Cohen L."/>
        </authorList>
    </citation>
    <scope>NUCLEOTIDE SEQUENCE</scope>
    <source>
        <strain evidence="1">NIES-381</strain>
    </source>
</reference>
<dbReference type="AlphaFoldDB" id="A0A7S1IRC8"/>
<gene>
    <name evidence="1" type="ORF">EGYM00392_LOCUS31438</name>
</gene>
<name>A0A7S1IRC8_9EUGL</name>